<dbReference type="Pfam" id="PF07664">
    <property type="entry name" value="FeoB_C"/>
    <property type="match status" value="1"/>
</dbReference>
<keyword evidence="2 16" id="KW-0813">Transport</keyword>
<dbReference type="InterPro" id="IPR030389">
    <property type="entry name" value="G_FEOB_dom"/>
</dbReference>
<reference evidence="18 19" key="1">
    <citation type="submission" date="2016-12" db="EMBL/GenBank/DDBJ databases">
        <title>Study of bacterial adaptation to deep sea.</title>
        <authorList>
            <person name="Song J."/>
            <person name="Yoshizawa S."/>
            <person name="Kogure K."/>
        </authorList>
    </citation>
    <scope>NUCLEOTIDE SEQUENCE [LARGE SCALE GENOMIC DNA]</scope>
    <source>
        <strain evidence="18 19">SAORIC-165</strain>
    </source>
</reference>
<dbReference type="Proteomes" id="UP000239907">
    <property type="component" value="Unassembled WGS sequence"/>
</dbReference>
<evidence type="ECO:0000256" key="9">
    <source>
        <dbReference type="ARBA" id="ARBA00023004"/>
    </source>
</evidence>
<evidence type="ECO:0000313" key="18">
    <source>
        <dbReference type="EMBL" id="PQJ27566.1"/>
    </source>
</evidence>
<dbReference type="GO" id="GO:0046872">
    <property type="term" value="F:metal ion binding"/>
    <property type="evidence" value="ECO:0007669"/>
    <property type="project" value="UniProtKB-KW"/>
</dbReference>
<feature type="binding site" evidence="15">
    <location>
        <position position="26"/>
    </location>
    <ligand>
        <name>Mg(2+)</name>
        <dbReference type="ChEBI" id="CHEBI:18420"/>
        <label>2</label>
    </ligand>
</feature>
<feature type="domain" description="FeoB-type G" evidence="17">
    <location>
        <begin position="7"/>
        <end position="175"/>
    </location>
</feature>
<keyword evidence="6 16" id="KW-0812">Transmembrane</keyword>
<dbReference type="EMBL" id="MQWA01000001">
    <property type="protein sequence ID" value="PQJ27566.1"/>
    <property type="molecule type" value="Genomic_DNA"/>
</dbReference>
<comment type="similarity">
    <text evidence="16">Belongs to the TRAFAC class TrmE-Era-EngA-EngB-Septin-like GTPase superfamily. FeoB GTPase (TC 9.A.8) family.</text>
</comment>
<dbReference type="PANTHER" id="PTHR43185:SF1">
    <property type="entry name" value="FE(2+) TRANSPORTER FEOB"/>
    <property type="match status" value="1"/>
</dbReference>
<keyword evidence="15" id="KW-0460">Magnesium</keyword>
<dbReference type="CDD" id="cd01879">
    <property type="entry name" value="FeoB"/>
    <property type="match status" value="1"/>
</dbReference>
<keyword evidence="10" id="KW-0406">Ion transport</keyword>
<evidence type="ECO:0000256" key="4">
    <source>
        <dbReference type="ARBA" id="ARBA00022496"/>
    </source>
</evidence>
<dbReference type="InterPro" id="IPR050860">
    <property type="entry name" value="FeoB_GTPase"/>
</dbReference>
<dbReference type="OrthoDB" id="9809127at2"/>
<comment type="subcellular location">
    <subcellularLocation>
        <location evidence="1 16">Cell inner membrane</location>
        <topology evidence="1 16">Multi-pass membrane protein</topology>
    </subcellularLocation>
</comment>
<sequence>MSSPSEQHLVALVGNPNSGKTTLFNALTGENQKVGNYSGVTVSRKSGSFRTPHGRKIELVDLPGCYSLNAQSPDEKVTRDFLIGEQDDETFPDISVCVLDASALERHLLLAMEVIELGRPVVIALNMVDLAESRGIHLDPTILSEELGVPVVPVQANKNKGTLELKQALRLPLPAIDYPKWEVSGSEAERLAARTHFIQTICGEAARRENDGTLTLTDKLDSFLLHSFTGWAALIAIMLGVFWTIFSLSSYPMDFIDESFGSIGQWAANTLPEGDFNNLIVNGVIAGIGGTLIFLPQIVLLFLFIALMEASGYMARAAFLMDRVMNLVGLSGKAFLPLLSSHACAIPGIMATRTIDSAKERLITILIAPWMSCSARLPVYFLLIAMLLPQASSLQQAGFMLGVYSLGIVTALIAARILKGRLAEDATPSHFMLELPPYRLPQLGYLLRHIWDRAWAFLKRAGTIILALSIILWALQTYPKPAKGSLASEDKSLALEQSLMGQIGHTIEPIFKPLGFDWRTSTSVLTSFAAREVFVSSLKITYSISEDIEEEEQDKLLREALAESTWPDGSKIYTPLTLLSLLIFFVYALQCLPTTAVVARETNSYNWAVGQLVGMSLFAYLAALAVFQIGTLLGF</sequence>
<evidence type="ECO:0000256" key="1">
    <source>
        <dbReference type="ARBA" id="ARBA00004429"/>
    </source>
</evidence>
<dbReference type="InterPro" id="IPR027417">
    <property type="entry name" value="P-loop_NTPase"/>
</dbReference>
<evidence type="ECO:0000256" key="8">
    <source>
        <dbReference type="ARBA" id="ARBA00022989"/>
    </source>
</evidence>
<keyword evidence="8 16" id="KW-1133">Transmembrane helix</keyword>
<dbReference type="Pfam" id="PF07670">
    <property type="entry name" value="Gate"/>
    <property type="match status" value="2"/>
</dbReference>
<evidence type="ECO:0000256" key="3">
    <source>
        <dbReference type="ARBA" id="ARBA00022475"/>
    </source>
</evidence>
<feature type="binding site" evidence="14">
    <location>
        <begin position="61"/>
        <end position="64"/>
    </location>
    <ligand>
        <name>GTP</name>
        <dbReference type="ChEBI" id="CHEBI:37565"/>
        <label>1</label>
    </ligand>
</feature>
<evidence type="ECO:0000256" key="2">
    <source>
        <dbReference type="ARBA" id="ARBA00022448"/>
    </source>
</evidence>
<dbReference type="PRINTS" id="PR00326">
    <property type="entry name" value="GTP1OBG"/>
</dbReference>
<evidence type="ECO:0000256" key="7">
    <source>
        <dbReference type="ARBA" id="ARBA00022741"/>
    </source>
</evidence>
<comment type="function">
    <text evidence="16">Probable transporter of a GTP-driven Fe(2+) uptake system.</text>
</comment>
<feature type="binding site" evidence="15">
    <location>
        <position position="25"/>
    </location>
    <ligand>
        <name>Mg(2+)</name>
        <dbReference type="ChEBI" id="CHEBI:18420"/>
        <label>2</label>
    </ligand>
</feature>
<dbReference type="GO" id="GO:0015093">
    <property type="term" value="F:ferrous iron transmembrane transporter activity"/>
    <property type="evidence" value="ECO:0007669"/>
    <property type="project" value="UniProtKB-UniRule"/>
</dbReference>
<keyword evidence="9 16" id="KW-0408">Iron</keyword>
<gene>
    <name evidence="18" type="ORF">BSZ32_03040</name>
</gene>
<evidence type="ECO:0000256" key="15">
    <source>
        <dbReference type="PIRSR" id="PIRSR603373-2"/>
    </source>
</evidence>
<evidence type="ECO:0000256" key="6">
    <source>
        <dbReference type="ARBA" id="ARBA00022692"/>
    </source>
</evidence>
<dbReference type="RefSeq" id="WP_105042057.1">
    <property type="nucleotide sequence ID" value="NZ_MQWA01000001.1"/>
</dbReference>
<dbReference type="PANTHER" id="PTHR43185">
    <property type="entry name" value="FERROUS IRON TRANSPORT PROTEIN B"/>
    <property type="match status" value="1"/>
</dbReference>
<dbReference type="Pfam" id="PF02421">
    <property type="entry name" value="FeoB_N"/>
    <property type="match status" value="1"/>
</dbReference>
<evidence type="ECO:0000256" key="13">
    <source>
        <dbReference type="NCBIfam" id="TIGR00437"/>
    </source>
</evidence>
<feature type="transmembrane region" description="Helical" evidence="16">
    <location>
        <begin position="279"/>
        <end position="307"/>
    </location>
</feature>
<dbReference type="InterPro" id="IPR011640">
    <property type="entry name" value="Fe2_transport_prot_B_C"/>
</dbReference>
<organism evidence="18 19">
    <name type="scientific">Rubritalea profundi</name>
    <dbReference type="NCBI Taxonomy" id="1658618"/>
    <lineage>
        <taxon>Bacteria</taxon>
        <taxon>Pseudomonadati</taxon>
        <taxon>Verrucomicrobiota</taxon>
        <taxon>Verrucomicrobiia</taxon>
        <taxon>Verrucomicrobiales</taxon>
        <taxon>Rubritaleaceae</taxon>
        <taxon>Rubritalea</taxon>
    </lineage>
</organism>
<keyword evidence="15" id="KW-0479">Metal-binding</keyword>
<keyword evidence="7 14" id="KW-0547">Nucleotide-binding</keyword>
<dbReference type="GO" id="GO:0005525">
    <property type="term" value="F:GTP binding"/>
    <property type="evidence" value="ECO:0007669"/>
    <property type="project" value="UniProtKB-KW"/>
</dbReference>
<feature type="transmembrane region" description="Helical" evidence="16">
    <location>
        <begin position="362"/>
        <end position="387"/>
    </location>
</feature>
<comment type="caution">
    <text evidence="16">Lacks conserved residue(s) required for the propagation of feature annotation.</text>
</comment>
<evidence type="ECO:0000259" key="17">
    <source>
        <dbReference type="PROSITE" id="PS51711"/>
    </source>
</evidence>
<evidence type="ECO:0000256" key="10">
    <source>
        <dbReference type="ARBA" id="ARBA00023065"/>
    </source>
</evidence>
<dbReference type="NCBIfam" id="TIGR00437">
    <property type="entry name" value="feoB"/>
    <property type="match status" value="1"/>
</dbReference>
<feature type="binding site" evidence="14">
    <location>
        <begin position="14"/>
        <end position="21"/>
    </location>
    <ligand>
        <name>GTP</name>
        <dbReference type="ChEBI" id="CHEBI:37565"/>
        <label>1</label>
    </ligand>
</feature>
<keyword evidence="5" id="KW-0997">Cell inner membrane</keyword>
<evidence type="ECO:0000256" key="5">
    <source>
        <dbReference type="ARBA" id="ARBA00022519"/>
    </source>
</evidence>
<dbReference type="SUPFAM" id="SSF52540">
    <property type="entry name" value="P-loop containing nucleoside triphosphate hydrolases"/>
    <property type="match status" value="1"/>
</dbReference>
<feature type="transmembrane region" description="Helical" evidence="16">
    <location>
        <begin position="609"/>
        <end position="633"/>
    </location>
</feature>
<protein>
    <recommendedName>
        <fullName evidence="13 16">Ferrous iron transport protein B</fullName>
    </recommendedName>
</protein>
<evidence type="ECO:0000256" key="14">
    <source>
        <dbReference type="PIRSR" id="PIRSR603373-1"/>
    </source>
</evidence>
<dbReference type="InterPro" id="IPR011642">
    <property type="entry name" value="Gate_dom"/>
</dbReference>
<accession>A0A2S7TXS8</accession>
<keyword evidence="12 16" id="KW-0472">Membrane</keyword>
<dbReference type="FunFam" id="3.40.50.300:FF:000426">
    <property type="entry name" value="Ferrous iron transport protein B"/>
    <property type="match status" value="1"/>
</dbReference>
<evidence type="ECO:0000256" key="16">
    <source>
        <dbReference type="RuleBase" id="RU362098"/>
    </source>
</evidence>
<keyword evidence="4 16" id="KW-0410">Iron transport</keyword>
<evidence type="ECO:0000313" key="19">
    <source>
        <dbReference type="Proteomes" id="UP000239907"/>
    </source>
</evidence>
<name>A0A2S7TXS8_9BACT</name>
<feature type="binding site" evidence="15">
    <location>
        <position position="28"/>
    </location>
    <ligand>
        <name>Mg(2+)</name>
        <dbReference type="ChEBI" id="CHEBI:18420"/>
        <label>2</label>
    </ligand>
</feature>
<dbReference type="InterPro" id="IPR006073">
    <property type="entry name" value="GTP-bd"/>
</dbReference>
<comment type="caution">
    <text evidence="18">The sequence shown here is derived from an EMBL/GenBank/DDBJ whole genome shotgun (WGS) entry which is preliminary data.</text>
</comment>
<keyword evidence="19" id="KW-1185">Reference proteome</keyword>
<feature type="transmembrane region" description="Helical" evidence="16">
    <location>
        <begin position="223"/>
        <end position="246"/>
    </location>
</feature>
<feature type="binding site" evidence="14">
    <location>
        <begin position="126"/>
        <end position="129"/>
    </location>
    <ligand>
        <name>GTP</name>
        <dbReference type="ChEBI" id="CHEBI:37565"/>
        <label>1</label>
    </ligand>
</feature>
<keyword evidence="11 14" id="KW-0342">GTP-binding</keyword>
<dbReference type="GO" id="GO:0005886">
    <property type="term" value="C:plasma membrane"/>
    <property type="evidence" value="ECO:0007669"/>
    <property type="project" value="UniProtKB-SubCell"/>
</dbReference>
<dbReference type="PROSITE" id="PS51711">
    <property type="entry name" value="G_FEOB"/>
    <property type="match status" value="1"/>
</dbReference>
<keyword evidence="3" id="KW-1003">Cell membrane</keyword>
<dbReference type="InterPro" id="IPR003373">
    <property type="entry name" value="Fe2_transport_prot-B"/>
</dbReference>
<feature type="transmembrane region" description="Helical" evidence="16">
    <location>
        <begin position="454"/>
        <end position="475"/>
    </location>
</feature>
<feature type="binding site" evidence="15">
    <location>
        <position position="29"/>
    </location>
    <ligand>
        <name>Mg(2+)</name>
        <dbReference type="ChEBI" id="CHEBI:18420"/>
        <label>2</label>
    </ligand>
</feature>
<evidence type="ECO:0000256" key="11">
    <source>
        <dbReference type="ARBA" id="ARBA00023134"/>
    </source>
</evidence>
<feature type="transmembrane region" description="Helical" evidence="16">
    <location>
        <begin position="572"/>
        <end position="589"/>
    </location>
</feature>
<feature type="transmembrane region" description="Helical" evidence="16">
    <location>
        <begin position="399"/>
        <end position="418"/>
    </location>
</feature>
<dbReference type="AlphaFoldDB" id="A0A2S7TXS8"/>
<evidence type="ECO:0000256" key="12">
    <source>
        <dbReference type="ARBA" id="ARBA00023136"/>
    </source>
</evidence>
<dbReference type="Gene3D" id="3.40.50.300">
    <property type="entry name" value="P-loop containing nucleotide triphosphate hydrolases"/>
    <property type="match status" value="1"/>
</dbReference>
<proteinExistence type="inferred from homology"/>